<gene>
    <name evidence="8" type="ORF">N1F79_17765</name>
</gene>
<evidence type="ECO:0000313" key="8">
    <source>
        <dbReference type="EMBL" id="MEF3834984.1"/>
    </source>
</evidence>
<evidence type="ECO:0000256" key="5">
    <source>
        <dbReference type="ARBA" id="ARBA00023237"/>
    </source>
</evidence>
<organism evidence="8 9">
    <name type="scientific">Flavivirga spongiicola</name>
    <dbReference type="NCBI Taxonomy" id="421621"/>
    <lineage>
        <taxon>Bacteria</taxon>
        <taxon>Pseudomonadati</taxon>
        <taxon>Bacteroidota</taxon>
        <taxon>Flavobacteriia</taxon>
        <taxon>Flavobacteriales</taxon>
        <taxon>Flavobacteriaceae</taxon>
        <taxon>Flavivirga</taxon>
    </lineage>
</organism>
<dbReference type="InterPro" id="IPR012944">
    <property type="entry name" value="SusD_RagB_dom"/>
</dbReference>
<dbReference type="Gene3D" id="1.25.40.390">
    <property type="match status" value="1"/>
</dbReference>
<dbReference type="Pfam" id="PF07980">
    <property type="entry name" value="SusD_RagB"/>
    <property type="match status" value="1"/>
</dbReference>
<comment type="subcellular location">
    <subcellularLocation>
        <location evidence="1">Cell outer membrane</location>
    </subcellularLocation>
</comment>
<accession>A0ABU7XWV3</accession>
<dbReference type="EMBL" id="JAODOP010000004">
    <property type="protein sequence ID" value="MEF3834984.1"/>
    <property type="molecule type" value="Genomic_DNA"/>
</dbReference>
<comment type="similarity">
    <text evidence="2">Belongs to the SusD family.</text>
</comment>
<evidence type="ECO:0000256" key="2">
    <source>
        <dbReference type="ARBA" id="ARBA00006275"/>
    </source>
</evidence>
<reference evidence="8 9" key="1">
    <citation type="submission" date="2022-09" db="EMBL/GenBank/DDBJ databases">
        <title>Genome sequencing of Flavivirga sp. MEBiC05379.</title>
        <authorList>
            <person name="Oh H.-M."/>
            <person name="Kwon K.K."/>
            <person name="Park M.J."/>
            <person name="Yang S.-H."/>
        </authorList>
    </citation>
    <scope>NUCLEOTIDE SEQUENCE [LARGE SCALE GENOMIC DNA]</scope>
    <source>
        <strain evidence="8 9">MEBiC05379</strain>
    </source>
</reference>
<name>A0ABU7XWV3_9FLAO</name>
<keyword evidence="4" id="KW-0472">Membrane</keyword>
<keyword evidence="3" id="KW-0732">Signal</keyword>
<proteinExistence type="inferred from homology"/>
<evidence type="ECO:0000256" key="4">
    <source>
        <dbReference type="ARBA" id="ARBA00023136"/>
    </source>
</evidence>
<feature type="domain" description="SusD-like N-terminal" evidence="7">
    <location>
        <begin position="107"/>
        <end position="245"/>
    </location>
</feature>
<evidence type="ECO:0000313" key="9">
    <source>
        <dbReference type="Proteomes" id="UP001337305"/>
    </source>
</evidence>
<evidence type="ECO:0000256" key="1">
    <source>
        <dbReference type="ARBA" id="ARBA00004442"/>
    </source>
</evidence>
<dbReference type="InterPro" id="IPR011990">
    <property type="entry name" value="TPR-like_helical_dom_sf"/>
</dbReference>
<dbReference type="SUPFAM" id="SSF48452">
    <property type="entry name" value="TPR-like"/>
    <property type="match status" value="1"/>
</dbReference>
<protein>
    <submittedName>
        <fullName evidence="8">RagB/SusD family nutrient uptake outer membrane protein</fullName>
    </submittedName>
</protein>
<keyword evidence="5" id="KW-0998">Cell outer membrane</keyword>
<comment type="caution">
    <text evidence="8">The sequence shown here is derived from an EMBL/GenBank/DDBJ whole genome shotgun (WGS) entry which is preliminary data.</text>
</comment>
<dbReference type="RefSeq" id="WP_303307287.1">
    <property type="nucleotide sequence ID" value="NZ_JAODOP010000004.1"/>
</dbReference>
<dbReference type="CDD" id="cd08977">
    <property type="entry name" value="SusD"/>
    <property type="match status" value="1"/>
</dbReference>
<feature type="domain" description="RagB/SusD" evidence="6">
    <location>
        <begin position="378"/>
        <end position="562"/>
    </location>
</feature>
<dbReference type="Proteomes" id="UP001337305">
    <property type="component" value="Unassembled WGS sequence"/>
</dbReference>
<evidence type="ECO:0000259" key="6">
    <source>
        <dbReference type="Pfam" id="PF07980"/>
    </source>
</evidence>
<evidence type="ECO:0000259" key="7">
    <source>
        <dbReference type="Pfam" id="PF14322"/>
    </source>
</evidence>
<keyword evidence="9" id="KW-1185">Reference proteome</keyword>
<dbReference type="InterPro" id="IPR033985">
    <property type="entry name" value="SusD-like_N"/>
</dbReference>
<dbReference type="Pfam" id="PF14322">
    <property type="entry name" value="SusD-like_3"/>
    <property type="match status" value="1"/>
</dbReference>
<evidence type="ECO:0000256" key="3">
    <source>
        <dbReference type="ARBA" id="ARBA00022729"/>
    </source>
</evidence>
<dbReference type="PROSITE" id="PS51257">
    <property type="entry name" value="PROKAR_LIPOPROTEIN"/>
    <property type="match status" value="1"/>
</dbReference>
<sequence length="572" mass="64895">MKTKFKNTYWLTQINQQYKFVLCAIILGLLSVSCEKELEEEVFSAFTGDNFYTDVASAELGLFGVYDVLGTEDLYGRGYLLYYHTSTDQERYWRQGRGQDDDLLSNYQIQESNAWVGRVWSRFYDGINRVNLLIDRVIPLRDQAEENQITSDLDAYNTVLGDAYFLRAFMYFQLVKNWGDVPLRLESDITLADLQIERSPKVNVYQQIESDMLKAIPLLPNASQVSTPGRINKGAAQAILARIYLTWAGHPIQDTSKYEKAAEQAWAVISSGEHELNSVIENPAVGAPFDHPFPEVFKNLSENVYDLKESMWEIHFSYIGDDRFDASTVGVWHGITQHTRSTFKRGAPRRHPLPTFLASFEADDTARRDWSIAQFEINSSDNFIAETNELTYGVGKFRRYLIPTLSPNNNYDVMNWPIVRYADVLLMLAESVNETLENGGALPGGISLSSAYDAINQVRRRARMLDPNSPDVSVDLTGGAGETFRQQIRNERSWELCFENQRRPDLVRWGILEETVRQAGVDLAADGVDVAADYFPAAEVQSKHVLFPIPFAAEISQNPAILNTDPTNNGYR</sequence>